<dbReference type="PANTHER" id="PTHR39201">
    <property type="entry name" value="EXPORTED PROTEIN-RELATED"/>
    <property type="match status" value="1"/>
</dbReference>
<dbReference type="PANTHER" id="PTHR39201:SF1">
    <property type="entry name" value="FLAVODOXIN-LIKE DOMAIN-CONTAINING PROTEIN"/>
    <property type="match status" value="1"/>
</dbReference>
<evidence type="ECO:0000256" key="1">
    <source>
        <dbReference type="SAM" id="MobiDB-lite"/>
    </source>
</evidence>
<feature type="transmembrane region" description="Helical" evidence="2">
    <location>
        <begin position="193"/>
        <end position="213"/>
    </location>
</feature>
<keyword evidence="2" id="KW-1133">Transmembrane helix</keyword>
<feature type="transmembrane region" description="Helical" evidence="2">
    <location>
        <begin position="115"/>
        <end position="138"/>
    </location>
</feature>
<keyword evidence="7" id="KW-1185">Reference proteome</keyword>
<keyword evidence="2" id="KW-0812">Transmembrane</keyword>
<feature type="domain" description="Sulfatase-modifying factor enzyme-like" evidence="3">
    <location>
        <begin position="293"/>
        <end position="426"/>
    </location>
</feature>
<feature type="domain" description="Flavodoxin-like" evidence="4">
    <location>
        <begin position="467"/>
        <end position="617"/>
    </location>
</feature>
<dbReference type="SUPFAM" id="SSF56436">
    <property type="entry name" value="C-type lectin-like"/>
    <property type="match status" value="1"/>
</dbReference>
<evidence type="ECO:0000313" key="6">
    <source>
        <dbReference type="EMBL" id="MEQ2426310.1"/>
    </source>
</evidence>
<dbReference type="Pfam" id="PF14358">
    <property type="entry name" value="DUF4405"/>
    <property type="match status" value="1"/>
</dbReference>
<dbReference type="InterPro" id="IPR008254">
    <property type="entry name" value="Flavodoxin/NO_synth"/>
</dbReference>
<accession>A0ABV1D7D6</accession>
<sequence length="622" mass="69136">MKTAELKRMVDVCLLVMLPVLMAEILTGQEFHEWLGTAMAVVLLLHHLLNINWLKNIGKGNYTPLRSLGTVMNLLLFADMSVLIISGIMMSGFVFEWLPVSGGMILSRRLHLFASHWGLILMSLHTGMHWGMVVRLGTKFRKKSESEDGLTWLARGLAAAISIFGIYAFIQQDMPDYLFLKTAFVFWDETKPAAMFFLETLSIMGLFITAGYYGQKQMKGLKGIGMKHKTAKYLTFIIPILVCIGVIFWLMRGNRMSPAGSWEAMPPVEAEENLSQSVNQKQEEKESQTEINDGFVLISGGTFLMGSPKSEAWRGDDEQQHTVTVSDFYMSPYEVAQEDYEALTGNNPSSFEGSKLPVDSISWVDAITYCNLMSEQAGLIPAYQIDGNEIFWNRSADGYRLPTEAEWEYACRAGTTTPFHTEDSISSEECNCGVYNVGVRLVRGAVPEGGVLVSGRSMQKETNAGRVLIAYFSWGGNTRGIAKEIAVQTGADLFEITCVESYSRDYNTVLEEAQRDQNAQARPKLADQVENMEQYDTILLGYPNWWASIPMPVASFLEEYDFKGKTIIPFCSHGGGRFGQSLTVIAKLTPDAMIGEGLAVSYSGGSSLSSDVSTWLEDNKVK</sequence>
<feature type="transmembrane region" description="Helical" evidence="2">
    <location>
        <begin position="34"/>
        <end position="53"/>
    </location>
</feature>
<dbReference type="Gene3D" id="3.40.50.360">
    <property type="match status" value="1"/>
</dbReference>
<dbReference type="InterPro" id="IPR005532">
    <property type="entry name" value="SUMF_dom"/>
</dbReference>
<dbReference type="InterPro" id="IPR025517">
    <property type="entry name" value="DUF4405"/>
</dbReference>
<feature type="transmembrane region" description="Helical" evidence="2">
    <location>
        <begin position="150"/>
        <end position="170"/>
    </location>
</feature>
<dbReference type="SUPFAM" id="SSF52218">
    <property type="entry name" value="Flavoproteins"/>
    <property type="match status" value="1"/>
</dbReference>
<dbReference type="Pfam" id="PF03781">
    <property type="entry name" value="FGE-sulfatase"/>
    <property type="match status" value="1"/>
</dbReference>
<feature type="transmembrane region" description="Helical" evidence="2">
    <location>
        <begin position="74"/>
        <end position="95"/>
    </location>
</feature>
<feature type="transmembrane region" description="Helical" evidence="2">
    <location>
        <begin position="233"/>
        <end position="251"/>
    </location>
</feature>
<dbReference type="EMBL" id="JBBMFM010000057">
    <property type="protein sequence ID" value="MEQ2426310.1"/>
    <property type="molecule type" value="Genomic_DNA"/>
</dbReference>
<dbReference type="Proteomes" id="UP001454086">
    <property type="component" value="Unassembled WGS sequence"/>
</dbReference>
<dbReference type="InterPro" id="IPR016187">
    <property type="entry name" value="CTDL_fold"/>
</dbReference>
<evidence type="ECO:0000259" key="4">
    <source>
        <dbReference type="Pfam" id="PF12682"/>
    </source>
</evidence>
<protein>
    <submittedName>
        <fullName evidence="6">Flavodoxin</fullName>
    </submittedName>
</protein>
<feature type="region of interest" description="Disordered" evidence="1">
    <location>
        <begin position="270"/>
        <end position="289"/>
    </location>
</feature>
<evidence type="ECO:0000256" key="2">
    <source>
        <dbReference type="SAM" id="Phobius"/>
    </source>
</evidence>
<dbReference type="Pfam" id="PF12682">
    <property type="entry name" value="Flavodoxin_4"/>
    <property type="match status" value="1"/>
</dbReference>
<evidence type="ECO:0000259" key="3">
    <source>
        <dbReference type="Pfam" id="PF03781"/>
    </source>
</evidence>
<evidence type="ECO:0000259" key="5">
    <source>
        <dbReference type="Pfam" id="PF14358"/>
    </source>
</evidence>
<evidence type="ECO:0000313" key="7">
    <source>
        <dbReference type="Proteomes" id="UP001454086"/>
    </source>
</evidence>
<feature type="domain" description="Flavinylation-associated cytochrome" evidence="5">
    <location>
        <begin position="72"/>
        <end position="130"/>
    </location>
</feature>
<dbReference type="InterPro" id="IPR042095">
    <property type="entry name" value="SUMF_sf"/>
</dbReference>
<dbReference type="RefSeq" id="WP_008722102.1">
    <property type="nucleotide sequence ID" value="NZ_JBBMFM010000057.1"/>
</dbReference>
<gene>
    <name evidence="6" type="ORF">WMQ36_15140</name>
</gene>
<feature type="transmembrane region" description="Helical" evidence="2">
    <location>
        <begin position="12"/>
        <end position="28"/>
    </location>
</feature>
<comment type="caution">
    <text evidence="6">The sequence shown here is derived from an EMBL/GenBank/DDBJ whole genome shotgun (WGS) entry which is preliminary data.</text>
</comment>
<organism evidence="6 7">
    <name type="scientific">Enterocloster hominis</name>
    <name type="common">ex Hitch et al. 2024</name>
    <dbReference type="NCBI Taxonomy" id="1917870"/>
    <lineage>
        <taxon>Bacteria</taxon>
        <taxon>Bacillati</taxon>
        <taxon>Bacillota</taxon>
        <taxon>Clostridia</taxon>
        <taxon>Lachnospirales</taxon>
        <taxon>Lachnospiraceae</taxon>
        <taxon>Enterocloster</taxon>
    </lineage>
</organism>
<dbReference type="Gene3D" id="3.90.1580.10">
    <property type="entry name" value="paralog of FGE (formylglycine-generating enzyme)"/>
    <property type="match status" value="1"/>
</dbReference>
<name>A0ABV1D7D6_9FIRM</name>
<proteinExistence type="predicted"/>
<reference evidence="6 7" key="1">
    <citation type="submission" date="2024-03" db="EMBL/GenBank/DDBJ databases">
        <title>Human intestinal bacterial collection.</title>
        <authorList>
            <person name="Pauvert C."/>
            <person name="Hitch T.C.A."/>
            <person name="Clavel T."/>
        </authorList>
    </citation>
    <scope>NUCLEOTIDE SEQUENCE [LARGE SCALE GENOMIC DNA]</scope>
    <source>
        <strain evidence="6 7">CLA-SR-H021</strain>
    </source>
</reference>
<keyword evidence="2" id="KW-0472">Membrane</keyword>
<dbReference type="InterPro" id="IPR029039">
    <property type="entry name" value="Flavoprotein-like_sf"/>
</dbReference>